<organism evidence="1 2">
    <name type="scientific">Lojkania enalia</name>
    <dbReference type="NCBI Taxonomy" id="147567"/>
    <lineage>
        <taxon>Eukaryota</taxon>
        <taxon>Fungi</taxon>
        <taxon>Dikarya</taxon>
        <taxon>Ascomycota</taxon>
        <taxon>Pezizomycotina</taxon>
        <taxon>Dothideomycetes</taxon>
        <taxon>Pleosporomycetidae</taxon>
        <taxon>Pleosporales</taxon>
        <taxon>Pleosporales incertae sedis</taxon>
        <taxon>Lojkania</taxon>
    </lineage>
</organism>
<dbReference type="EMBL" id="ML986676">
    <property type="protein sequence ID" value="KAF2260644.1"/>
    <property type="molecule type" value="Genomic_DNA"/>
</dbReference>
<keyword evidence="2" id="KW-1185">Reference proteome</keyword>
<reference evidence="2" key="1">
    <citation type="journal article" date="2020" name="Stud. Mycol.">
        <title>101 Dothideomycetes genomes: A test case for predicting lifestyles and emergence of pathogens.</title>
        <authorList>
            <person name="Haridas S."/>
            <person name="Albert R."/>
            <person name="Binder M."/>
            <person name="Bloem J."/>
            <person name="LaButti K."/>
            <person name="Salamov A."/>
            <person name="Andreopoulos B."/>
            <person name="Baker S."/>
            <person name="Barry K."/>
            <person name="Bills G."/>
            <person name="Bluhm B."/>
            <person name="Cannon C."/>
            <person name="Castanera R."/>
            <person name="Culley D."/>
            <person name="Daum C."/>
            <person name="Ezra D."/>
            <person name="Gonzalez J."/>
            <person name="Henrissat B."/>
            <person name="Kuo A."/>
            <person name="Liang C."/>
            <person name="Lipzen A."/>
            <person name="Lutzoni F."/>
            <person name="Magnuson J."/>
            <person name="Mondo S."/>
            <person name="Nolan M."/>
            <person name="Ohm R."/>
            <person name="Pangilinan J."/>
            <person name="Park H.-J."/>
            <person name="Ramirez L."/>
            <person name="Alfaro M."/>
            <person name="Sun H."/>
            <person name="Tritt A."/>
            <person name="Yoshinaga Y."/>
            <person name="Zwiers L.-H."/>
            <person name="Turgeon B."/>
            <person name="Goodwin S."/>
            <person name="Spatafora J."/>
            <person name="Crous P."/>
            <person name="Grigoriev I."/>
        </authorList>
    </citation>
    <scope>NUCLEOTIDE SEQUENCE [LARGE SCALE GENOMIC DNA]</scope>
    <source>
        <strain evidence="2">CBS 304.66</strain>
    </source>
</reference>
<protein>
    <submittedName>
        <fullName evidence="1">Uncharacterized protein</fullName>
    </submittedName>
</protein>
<dbReference type="AlphaFoldDB" id="A0A9P4K721"/>
<sequence length="100" mass="10672">MAPDDRRSRLHPGPGSVVYAIAKQHDGGMGDLPAPVDEEEQAAATSTWAFTRTVGGIRGVAEPATILNNSIQASSLTILDPSAREAFRMPYVSSFWSRSA</sequence>
<name>A0A9P4K721_9PLEO</name>
<comment type="caution">
    <text evidence="1">The sequence shown here is derived from an EMBL/GenBank/DDBJ whole genome shotgun (WGS) entry which is preliminary data.</text>
</comment>
<proteinExistence type="predicted"/>
<evidence type="ECO:0000313" key="2">
    <source>
        <dbReference type="Proteomes" id="UP000800093"/>
    </source>
</evidence>
<accession>A0A9P4K721</accession>
<evidence type="ECO:0000313" key="1">
    <source>
        <dbReference type="EMBL" id="KAF2260644.1"/>
    </source>
</evidence>
<gene>
    <name evidence="1" type="ORF">CC78DRAFT_584646</name>
</gene>
<dbReference type="Proteomes" id="UP000800093">
    <property type="component" value="Unassembled WGS sequence"/>
</dbReference>